<dbReference type="PANTHER" id="PTHR47143:SF1">
    <property type="entry name" value="ION_TRANS DOMAIN-CONTAINING PROTEIN"/>
    <property type="match status" value="1"/>
</dbReference>
<keyword evidence="17" id="KW-1185">Reference proteome</keyword>
<feature type="transmembrane region" description="Helical" evidence="14">
    <location>
        <begin position="382"/>
        <end position="402"/>
    </location>
</feature>
<evidence type="ECO:0000256" key="2">
    <source>
        <dbReference type="ARBA" id="ARBA00022448"/>
    </source>
</evidence>
<feature type="transmembrane region" description="Helical" evidence="14">
    <location>
        <begin position="354"/>
        <end position="370"/>
    </location>
</feature>
<evidence type="ECO:0000256" key="13">
    <source>
        <dbReference type="SAM" id="MobiDB-lite"/>
    </source>
</evidence>
<evidence type="ECO:0000313" key="17">
    <source>
        <dbReference type="Proteomes" id="UP001642540"/>
    </source>
</evidence>
<accession>A0ABP1RQH2</accession>
<feature type="transmembrane region" description="Helical" evidence="14">
    <location>
        <begin position="260"/>
        <end position="279"/>
    </location>
</feature>
<dbReference type="PANTHER" id="PTHR47143">
    <property type="entry name" value="TRANSIENT RECEPTOR POTENTIAL CATION CHANNEL PROTEIN PAINLESS"/>
    <property type="match status" value="1"/>
</dbReference>
<feature type="region of interest" description="Disordered" evidence="13">
    <location>
        <begin position="620"/>
        <end position="648"/>
    </location>
</feature>
<organism evidence="16 17">
    <name type="scientific">Orchesella dallaii</name>
    <dbReference type="NCBI Taxonomy" id="48710"/>
    <lineage>
        <taxon>Eukaryota</taxon>
        <taxon>Metazoa</taxon>
        <taxon>Ecdysozoa</taxon>
        <taxon>Arthropoda</taxon>
        <taxon>Hexapoda</taxon>
        <taxon>Collembola</taxon>
        <taxon>Entomobryomorpha</taxon>
        <taxon>Entomobryoidea</taxon>
        <taxon>Orchesellidae</taxon>
        <taxon>Orchesellinae</taxon>
        <taxon>Orchesella</taxon>
    </lineage>
</organism>
<evidence type="ECO:0000256" key="8">
    <source>
        <dbReference type="ARBA" id="ARBA00023065"/>
    </source>
</evidence>
<keyword evidence="7 12" id="KW-0040">ANK repeat</keyword>
<evidence type="ECO:0000256" key="3">
    <source>
        <dbReference type="ARBA" id="ARBA00022606"/>
    </source>
</evidence>
<feature type="compositionally biased region" description="Polar residues" evidence="13">
    <location>
        <begin position="622"/>
        <end position="636"/>
    </location>
</feature>
<evidence type="ECO:0000256" key="7">
    <source>
        <dbReference type="ARBA" id="ARBA00023043"/>
    </source>
</evidence>
<keyword evidence="4 14" id="KW-0812">Transmembrane</keyword>
<evidence type="ECO:0000256" key="11">
    <source>
        <dbReference type="ARBA" id="ARBA00023303"/>
    </source>
</evidence>
<gene>
    <name evidence="16" type="ORF">ODALV1_LOCUS24834</name>
</gene>
<evidence type="ECO:0000256" key="6">
    <source>
        <dbReference type="ARBA" id="ARBA00022989"/>
    </source>
</evidence>
<evidence type="ECO:0000256" key="1">
    <source>
        <dbReference type="ARBA" id="ARBA00004141"/>
    </source>
</evidence>
<evidence type="ECO:0000259" key="15">
    <source>
        <dbReference type="Pfam" id="PF00520"/>
    </source>
</evidence>
<comment type="caution">
    <text evidence="16">The sequence shown here is derived from an EMBL/GenBank/DDBJ whole genome shotgun (WGS) entry which is preliminary data.</text>
</comment>
<dbReference type="Proteomes" id="UP001642540">
    <property type="component" value="Unassembled WGS sequence"/>
</dbReference>
<keyword evidence="8" id="KW-0406">Ion transport</keyword>
<evidence type="ECO:0000256" key="4">
    <source>
        <dbReference type="ARBA" id="ARBA00022692"/>
    </source>
</evidence>
<dbReference type="EMBL" id="CAXLJM020000095">
    <property type="protein sequence ID" value="CAL8132936.1"/>
    <property type="molecule type" value="Genomic_DNA"/>
</dbReference>
<dbReference type="InterPro" id="IPR052076">
    <property type="entry name" value="TRP_cation_channel"/>
</dbReference>
<proteinExistence type="predicted"/>
<dbReference type="SMART" id="SM00248">
    <property type="entry name" value="ANK"/>
    <property type="match status" value="3"/>
</dbReference>
<feature type="transmembrane region" description="Helical" evidence="14">
    <location>
        <begin position="422"/>
        <end position="444"/>
    </location>
</feature>
<feature type="repeat" description="ANK" evidence="12">
    <location>
        <begin position="127"/>
        <end position="159"/>
    </location>
</feature>
<dbReference type="SUPFAM" id="SSF48403">
    <property type="entry name" value="Ankyrin repeat"/>
    <property type="match status" value="1"/>
</dbReference>
<protein>
    <recommendedName>
        <fullName evidence="15">Ion transport domain-containing protein</fullName>
    </recommendedName>
</protein>
<keyword evidence="11" id="KW-0407">Ion channel</keyword>
<dbReference type="InterPro" id="IPR002110">
    <property type="entry name" value="Ankyrin_rpt"/>
</dbReference>
<evidence type="ECO:0000256" key="10">
    <source>
        <dbReference type="ARBA" id="ARBA00023180"/>
    </source>
</evidence>
<keyword evidence="10" id="KW-0325">Glycoprotein</keyword>
<sequence>MSYNSVPPSDPTELQEIQVQDMEKTITEFEKDSDSKVRVVLRKGDIRMHVAALQGKLEELKTLLENGNPFETDGRHKTPLHYACGFAQQKIALEMAEVILQCSEAHQMSKVWEELGNGRFVDIQDEKGDTALHIAARVGHRDVVQLLTNSCADYNISNKDKVQQIELIYKNVPYHMTSLYDSLVRYKGGDSNDNDNNLTLTFDFGGICGAYESDPNNPEFNSETEWLSLCLGLSLNKQKVILMHPVAQLFLYLKWKKIRALLWLSILYHILWLTFYTYFNVNLYIALCPYQQTMPNSTDRKIHCDAWNQHSRLVVEISILLLMTISIALKEVYELHHSREFKMYFKAPENIGQWLVLGIVVLISITIFVADADEEKINLPEWQYQAAAFGILLSCFLCMCQIGKIPKFGIYMLILAKVVKSFAMFIITFAVILVAFMLSLQILMPEKDEFNDNPWSLIRLLSMMSGEINYDDLFHDQPDDIQLPFPISTKLLFAVFISIVTLILCNLLIGLTVSDIQSLQNDAALHSLSIQVEEIHLMESFLMSHSVQKLFRKFGKHSWLRYFLVTQHHDDSKTSQFQNMQVDVSIGEIPKYLRSKLKRLAAKNFHGYDSYDYGDECESNKDSCSASVKDSCSASVKETIEDDDKPEL</sequence>
<reference evidence="16 17" key="1">
    <citation type="submission" date="2024-08" db="EMBL/GenBank/DDBJ databases">
        <authorList>
            <person name="Cucini C."/>
            <person name="Frati F."/>
        </authorList>
    </citation>
    <scope>NUCLEOTIDE SEQUENCE [LARGE SCALE GENOMIC DNA]</scope>
</reference>
<dbReference type="PROSITE" id="PS50297">
    <property type="entry name" value="ANK_REP_REGION"/>
    <property type="match status" value="1"/>
</dbReference>
<keyword evidence="9 14" id="KW-0472">Membrane</keyword>
<feature type="domain" description="Ion transport" evidence="15">
    <location>
        <begin position="278"/>
        <end position="522"/>
    </location>
</feature>
<dbReference type="InterPro" id="IPR036770">
    <property type="entry name" value="Ankyrin_rpt-contain_sf"/>
</dbReference>
<keyword evidence="6 14" id="KW-1133">Transmembrane helix</keyword>
<evidence type="ECO:0000256" key="14">
    <source>
        <dbReference type="SAM" id="Phobius"/>
    </source>
</evidence>
<feature type="transmembrane region" description="Helical" evidence="14">
    <location>
        <begin position="491"/>
        <end position="511"/>
    </location>
</feature>
<keyword evidence="3" id="KW-0716">Sensory transduction</keyword>
<keyword evidence="5" id="KW-0677">Repeat</keyword>
<comment type="subcellular location">
    <subcellularLocation>
        <location evidence="1">Membrane</location>
        <topology evidence="1">Multi-pass membrane protein</topology>
    </subcellularLocation>
</comment>
<evidence type="ECO:0000256" key="9">
    <source>
        <dbReference type="ARBA" id="ARBA00023136"/>
    </source>
</evidence>
<dbReference type="PROSITE" id="PS50088">
    <property type="entry name" value="ANK_REPEAT"/>
    <property type="match status" value="1"/>
</dbReference>
<name>A0ABP1RQH2_9HEXA</name>
<dbReference type="Gene3D" id="1.25.40.20">
    <property type="entry name" value="Ankyrin repeat-containing domain"/>
    <property type="match status" value="1"/>
</dbReference>
<dbReference type="InterPro" id="IPR005821">
    <property type="entry name" value="Ion_trans_dom"/>
</dbReference>
<evidence type="ECO:0000313" key="16">
    <source>
        <dbReference type="EMBL" id="CAL8132936.1"/>
    </source>
</evidence>
<dbReference type="Pfam" id="PF12796">
    <property type="entry name" value="Ank_2"/>
    <property type="match status" value="1"/>
</dbReference>
<evidence type="ECO:0000256" key="5">
    <source>
        <dbReference type="ARBA" id="ARBA00022737"/>
    </source>
</evidence>
<keyword evidence="2" id="KW-0813">Transport</keyword>
<dbReference type="Pfam" id="PF00520">
    <property type="entry name" value="Ion_trans"/>
    <property type="match status" value="1"/>
</dbReference>
<evidence type="ECO:0000256" key="12">
    <source>
        <dbReference type="PROSITE-ProRule" id="PRU00023"/>
    </source>
</evidence>